<evidence type="ECO:0000259" key="3">
    <source>
        <dbReference type="Pfam" id="PF13439"/>
    </source>
</evidence>
<dbReference type="SUPFAM" id="SSF53756">
    <property type="entry name" value="UDP-Glycosyltransferase/glycogen phosphorylase"/>
    <property type="match status" value="1"/>
</dbReference>
<accession>A0ABT4IJR9</accession>
<organism evidence="4 5">
    <name type="scientific">Methanocorpusculum vombati</name>
    <dbReference type="NCBI Taxonomy" id="3002864"/>
    <lineage>
        <taxon>Archaea</taxon>
        <taxon>Methanobacteriati</taxon>
        <taxon>Methanobacteriota</taxon>
        <taxon>Stenosarchaea group</taxon>
        <taxon>Methanomicrobia</taxon>
        <taxon>Methanomicrobiales</taxon>
        <taxon>Methanocorpusculaceae</taxon>
        <taxon>Methanocorpusculum</taxon>
    </lineage>
</organism>
<gene>
    <name evidence="4" type="ORF">O0S09_01805</name>
</gene>
<dbReference type="InterPro" id="IPR028098">
    <property type="entry name" value="Glyco_trans_4-like_N"/>
</dbReference>
<dbReference type="CDD" id="cd03809">
    <property type="entry name" value="GT4_MtfB-like"/>
    <property type="match status" value="1"/>
</dbReference>
<dbReference type="EMBL" id="JAPTGC010000002">
    <property type="protein sequence ID" value="MCZ0861989.1"/>
    <property type="molecule type" value="Genomic_DNA"/>
</dbReference>
<evidence type="ECO:0000313" key="5">
    <source>
        <dbReference type="Proteomes" id="UP001141336"/>
    </source>
</evidence>
<sequence length="381" mass="43875">MRVLYDHQAFRIGRFSGIPRYFSELILQYRNDPQIDPIIPSFWTINQDYRNLNICSPNITWPIRDSIVSASQRLFHQNPSRLLDGAERKTVQLLRNQDFDIFHPTRLEPYFLQYIGKKPYVLTIHDLTYEKFPEYFPLSTKMRSNTEEIVKNAARFIADSYATKSDFVKYYDIDSDMIDVVYLGSLFEKYAIPPKKESDLPSPISIPYLLYVGSRSPHKNFYHFVLAIRSVLQSGECRLICAGGGPFRRAEIQFLETLGLLTSVHQETVSDQKLISLYQNALAFVFPSVNEGFGLPVLEAFSCGCPVICSGTSCLPEIGGDAAMYFDPKDAGSMREAVCRMIDDDKLREQMRKKGYLQLEKFSWKKCAEETMRVYNLVCSH</sequence>
<reference evidence="4" key="1">
    <citation type="submission" date="2022-12" db="EMBL/GenBank/DDBJ databases">
        <title>Isolation and characterisation of novel Methanocorpusculum spp. from native Australian herbivores indicates the genus is ancestrally host-associated.</title>
        <authorList>
            <person name="Volmer J.G."/>
            <person name="Soo R.M."/>
            <person name="Evans P.N."/>
            <person name="Hoedt E.C."/>
            <person name="Astorga Alsina A.L."/>
            <person name="Woodcroft B.J."/>
            <person name="Tyson G.W."/>
            <person name="Hugenholtz P."/>
            <person name="Morrison M."/>
        </authorList>
    </citation>
    <scope>NUCLEOTIDE SEQUENCE</scope>
    <source>
        <strain evidence="4">CW153</strain>
    </source>
</reference>
<dbReference type="Proteomes" id="UP001141336">
    <property type="component" value="Unassembled WGS sequence"/>
</dbReference>
<proteinExistence type="predicted"/>
<protein>
    <submittedName>
        <fullName evidence="4">Glycosyltransferase family 1 protein</fullName>
    </submittedName>
</protein>
<dbReference type="InterPro" id="IPR001296">
    <property type="entry name" value="Glyco_trans_1"/>
</dbReference>
<name>A0ABT4IJR9_9EURY</name>
<dbReference type="Gene3D" id="3.40.50.2000">
    <property type="entry name" value="Glycogen Phosphorylase B"/>
    <property type="match status" value="2"/>
</dbReference>
<dbReference type="PANTHER" id="PTHR46401:SF2">
    <property type="entry name" value="GLYCOSYLTRANSFERASE WBBK-RELATED"/>
    <property type="match status" value="1"/>
</dbReference>
<comment type="caution">
    <text evidence="4">The sequence shown here is derived from an EMBL/GenBank/DDBJ whole genome shotgun (WGS) entry which is preliminary data.</text>
</comment>
<evidence type="ECO:0000256" key="1">
    <source>
        <dbReference type="ARBA" id="ARBA00022679"/>
    </source>
</evidence>
<dbReference type="Pfam" id="PF13439">
    <property type="entry name" value="Glyco_transf_4"/>
    <property type="match status" value="1"/>
</dbReference>
<feature type="domain" description="Glycosyl transferase family 1" evidence="2">
    <location>
        <begin position="207"/>
        <end position="356"/>
    </location>
</feature>
<evidence type="ECO:0000259" key="2">
    <source>
        <dbReference type="Pfam" id="PF00534"/>
    </source>
</evidence>
<evidence type="ECO:0000313" key="4">
    <source>
        <dbReference type="EMBL" id="MCZ0861989.1"/>
    </source>
</evidence>
<keyword evidence="5" id="KW-1185">Reference proteome</keyword>
<dbReference type="Pfam" id="PF00534">
    <property type="entry name" value="Glycos_transf_1"/>
    <property type="match status" value="1"/>
</dbReference>
<dbReference type="RefSeq" id="WP_268922188.1">
    <property type="nucleotide sequence ID" value="NZ_JAPTGC010000002.1"/>
</dbReference>
<feature type="domain" description="Glycosyltransferase subfamily 4-like N-terminal" evidence="3">
    <location>
        <begin position="83"/>
        <end position="184"/>
    </location>
</feature>
<keyword evidence="1" id="KW-0808">Transferase</keyword>
<dbReference type="PANTHER" id="PTHR46401">
    <property type="entry name" value="GLYCOSYLTRANSFERASE WBBK-RELATED"/>
    <property type="match status" value="1"/>
</dbReference>